<organism evidence="1">
    <name type="scientific">uncultured Truepera sp</name>
    <dbReference type="NCBI Taxonomy" id="543023"/>
    <lineage>
        <taxon>Bacteria</taxon>
        <taxon>Thermotogati</taxon>
        <taxon>Deinococcota</taxon>
        <taxon>Deinococci</taxon>
        <taxon>Trueperales</taxon>
        <taxon>Trueperaceae</taxon>
        <taxon>Truepera</taxon>
        <taxon>environmental samples</taxon>
    </lineage>
</organism>
<sequence>MSQALGFSLAVVDAYSRKVVGWSMAEHLQAELVIKALEMTV</sequence>
<name>A0A6J4V9P7_9DEIN</name>
<evidence type="ECO:0000313" key="1">
    <source>
        <dbReference type="EMBL" id="CAA9571183.1"/>
    </source>
</evidence>
<proteinExistence type="predicted"/>
<reference evidence="1" key="1">
    <citation type="submission" date="2020-02" db="EMBL/GenBank/DDBJ databases">
        <authorList>
            <person name="Meier V. D."/>
        </authorList>
    </citation>
    <scope>NUCLEOTIDE SEQUENCE</scope>
    <source>
        <strain evidence="1">AVDCRST_MAG86</strain>
    </source>
</reference>
<evidence type="ECO:0008006" key="2">
    <source>
        <dbReference type="Google" id="ProtNLM"/>
    </source>
</evidence>
<protein>
    <recommendedName>
        <fullName evidence="2">Mobile element protein</fullName>
    </recommendedName>
</protein>
<dbReference type="SUPFAM" id="SSF53098">
    <property type="entry name" value="Ribonuclease H-like"/>
    <property type="match status" value="1"/>
</dbReference>
<dbReference type="EMBL" id="CADCWP010000124">
    <property type="protein sequence ID" value="CAA9571183.1"/>
    <property type="molecule type" value="Genomic_DNA"/>
</dbReference>
<dbReference type="Gene3D" id="3.30.420.10">
    <property type="entry name" value="Ribonuclease H-like superfamily/Ribonuclease H"/>
    <property type="match status" value="1"/>
</dbReference>
<dbReference type="InterPro" id="IPR012337">
    <property type="entry name" value="RNaseH-like_sf"/>
</dbReference>
<gene>
    <name evidence="1" type="ORF">AVDCRST_MAG86-1674</name>
</gene>
<dbReference type="AlphaFoldDB" id="A0A6J4V9P7"/>
<accession>A0A6J4V9P7</accession>
<dbReference type="GO" id="GO:0003676">
    <property type="term" value="F:nucleic acid binding"/>
    <property type="evidence" value="ECO:0007669"/>
    <property type="project" value="InterPro"/>
</dbReference>
<dbReference type="InterPro" id="IPR036397">
    <property type="entry name" value="RNaseH_sf"/>
</dbReference>